<evidence type="ECO:0000256" key="1">
    <source>
        <dbReference type="SAM" id="SignalP"/>
    </source>
</evidence>
<feature type="chain" id="PRO_5007995344" description="Phosphatidylethanolamine-binding protein" evidence="1">
    <location>
        <begin position="22"/>
        <end position="238"/>
    </location>
</feature>
<dbReference type="Proteomes" id="UP000070133">
    <property type="component" value="Unassembled WGS sequence"/>
</dbReference>
<evidence type="ECO:0008006" key="4">
    <source>
        <dbReference type="Google" id="ProtNLM"/>
    </source>
</evidence>
<dbReference type="EMBL" id="LFZN01000040">
    <property type="protein sequence ID" value="KXT02603.1"/>
    <property type="molecule type" value="Genomic_DNA"/>
</dbReference>
<evidence type="ECO:0000313" key="3">
    <source>
        <dbReference type="Proteomes" id="UP000070133"/>
    </source>
</evidence>
<dbReference type="GO" id="GO:0030162">
    <property type="term" value="P:regulation of proteolysis"/>
    <property type="evidence" value="ECO:0007669"/>
    <property type="project" value="TreeGrafter"/>
</dbReference>
<dbReference type="AlphaFoldDB" id="A0A139HJP1"/>
<dbReference type="SUPFAM" id="SSF49777">
    <property type="entry name" value="PEBP-like"/>
    <property type="match status" value="1"/>
</dbReference>
<dbReference type="EMBL" id="LFZN01000040">
    <property type="protein sequence ID" value="KXT02602.1"/>
    <property type="molecule type" value="Genomic_DNA"/>
</dbReference>
<dbReference type="InterPro" id="IPR036610">
    <property type="entry name" value="PEBP-like_sf"/>
</dbReference>
<keyword evidence="3" id="KW-1185">Reference proteome</keyword>
<accession>A0A139HJP1</accession>
<keyword evidence="1" id="KW-0732">Signal</keyword>
<name>A0A139HJP1_9PEZI</name>
<dbReference type="CDD" id="cd00866">
    <property type="entry name" value="PEBP_euk"/>
    <property type="match status" value="1"/>
</dbReference>
<evidence type="ECO:0000313" key="2">
    <source>
        <dbReference type="EMBL" id="KXT02602.1"/>
    </source>
</evidence>
<feature type="signal peptide" evidence="1">
    <location>
        <begin position="1"/>
        <end position="21"/>
    </location>
</feature>
<dbReference type="GO" id="GO:0005543">
    <property type="term" value="F:phospholipid binding"/>
    <property type="evidence" value="ECO:0007669"/>
    <property type="project" value="TreeGrafter"/>
</dbReference>
<organism evidence="2 3">
    <name type="scientific">Pseudocercospora eumusae</name>
    <dbReference type="NCBI Taxonomy" id="321146"/>
    <lineage>
        <taxon>Eukaryota</taxon>
        <taxon>Fungi</taxon>
        <taxon>Dikarya</taxon>
        <taxon>Ascomycota</taxon>
        <taxon>Pezizomycotina</taxon>
        <taxon>Dothideomycetes</taxon>
        <taxon>Dothideomycetidae</taxon>
        <taxon>Mycosphaerellales</taxon>
        <taxon>Mycosphaerellaceae</taxon>
        <taxon>Pseudocercospora</taxon>
    </lineage>
</organism>
<dbReference type="PANTHER" id="PTHR11362">
    <property type="entry name" value="PHOSPHATIDYLETHANOLAMINE-BINDING PROTEIN"/>
    <property type="match status" value="1"/>
</dbReference>
<dbReference type="GO" id="GO:0030414">
    <property type="term" value="F:peptidase inhibitor activity"/>
    <property type="evidence" value="ECO:0007669"/>
    <property type="project" value="TreeGrafter"/>
</dbReference>
<proteinExistence type="predicted"/>
<dbReference type="Gene3D" id="3.90.280.10">
    <property type="entry name" value="PEBP-like"/>
    <property type="match status" value="1"/>
</dbReference>
<dbReference type="InterPro" id="IPR035810">
    <property type="entry name" value="PEBP_euk"/>
</dbReference>
<dbReference type="PANTHER" id="PTHR11362:SF148">
    <property type="entry name" value="CARBOXYPEPTIDASE Y INHIBITOR"/>
    <property type="match status" value="1"/>
</dbReference>
<dbReference type="Pfam" id="PF01161">
    <property type="entry name" value="PBP"/>
    <property type="match status" value="1"/>
</dbReference>
<reference evidence="2 3" key="1">
    <citation type="submission" date="2015-07" db="EMBL/GenBank/DDBJ databases">
        <title>Comparative genomics of the Sigatoka disease complex on banana suggests a link between parallel evolutionary changes in Pseudocercospora fijiensis and Pseudocercospora eumusae and increased virulence on the banana host.</title>
        <authorList>
            <person name="Chang T.-C."/>
            <person name="Salvucci A."/>
            <person name="Crous P.W."/>
            <person name="Stergiopoulos I."/>
        </authorList>
    </citation>
    <scope>NUCLEOTIDE SEQUENCE [LARGE SCALE GENOMIC DNA]</scope>
    <source>
        <strain evidence="2 3">CBS 114824</strain>
    </source>
</reference>
<dbReference type="InterPro" id="IPR008914">
    <property type="entry name" value="PEBP"/>
</dbReference>
<protein>
    <recommendedName>
        <fullName evidence="4">Phosphatidylethanolamine-binding protein</fullName>
    </recommendedName>
</protein>
<gene>
    <name evidence="2" type="ORF">AC578_10680</name>
</gene>
<dbReference type="GO" id="GO:0046578">
    <property type="term" value="P:regulation of Ras protein signal transduction"/>
    <property type="evidence" value="ECO:0007669"/>
    <property type="project" value="TreeGrafter"/>
</dbReference>
<dbReference type="STRING" id="321146.A0A139HJP1"/>
<comment type="caution">
    <text evidence="2">The sequence shown here is derived from an EMBL/GenBank/DDBJ whole genome shotgun (WGS) entry which is preliminary data.</text>
</comment>
<sequence length="238" mass="26902">MMPKSLLISASLLLTAVKSHSTTSPQQQQPLQYDRDGPSFDLINELYKAEIIPTVLDPFKPFLTISAEWGKKSAKIGNTIKPKKLQEQPDLQLRDDLPEFSAWNDNFTTGVPQLTLALTDPDAKAREDPKWSQMLHWLITDVNLTHTQNPTTLGSSNYYTEIFPYKAPSPPPKTGKHRYVFVALAPKNGTTEKLYLSKPKARQHWGYGKVRAGVREWAEENGLETVGANFFYAKDKKQ</sequence>